<evidence type="ECO:0000313" key="2">
    <source>
        <dbReference type="EMBL" id="NOL41265.1"/>
    </source>
</evidence>
<organism evidence="2 3">
    <name type="scientific">Kribbella sandramycini</name>
    <dbReference type="NCBI Taxonomy" id="60450"/>
    <lineage>
        <taxon>Bacteria</taxon>
        <taxon>Bacillati</taxon>
        <taxon>Actinomycetota</taxon>
        <taxon>Actinomycetes</taxon>
        <taxon>Propionibacteriales</taxon>
        <taxon>Kribbellaceae</taxon>
        <taxon>Kribbella</taxon>
    </lineage>
</organism>
<name>A0A7Y4KZ02_9ACTN</name>
<dbReference type="Proteomes" id="UP000534306">
    <property type="component" value="Unassembled WGS sequence"/>
</dbReference>
<gene>
    <name evidence="1" type="ORF">HNR71_000630</name>
    <name evidence="2" type="ORF">HPO96_13515</name>
</gene>
<proteinExistence type="predicted"/>
<keyword evidence="3" id="KW-1185">Reference proteome</keyword>
<dbReference type="EMBL" id="JACHKF010000001">
    <property type="protein sequence ID" value="MBB6564993.1"/>
    <property type="molecule type" value="Genomic_DNA"/>
</dbReference>
<evidence type="ECO:0000313" key="1">
    <source>
        <dbReference type="EMBL" id="MBB6564993.1"/>
    </source>
</evidence>
<sequence length="165" mass="17429">MKTLGAIVLAVGCVTACSWGDGPLQVGDGHMTVCQPQAAKNVDATLGNDVITNTGKEAMVIKKVSTVEAIGLKLADAVIMPIHEQTLVGVAGSWPPKQAAGWGAQQPAVGYSVPPKSEMNLVVHLVRDQAVTEASLKALRVEYTIGHRSYQLETNTTLNLRPRCS</sequence>
<dbReference type="AlphaFoldDB" id="A0A7Y4KZ02"/>
<comment type="caution">
    <text evidence="2">The sequence shown here is derived from an EMBL/GenBank/DDBJ whole genome shotgun (WGS) entry which is preliminary data.</text>
</comment>
<reference evidence="1 4" key="2">
    <citation type="submission" date="2020-08" db="EMBL/GenBank/DDBJ databases">
        <title>Sequencing the genomes of 1000 actinobacteria strains.</title>
        <authorList>
            <person name="Klenk H.-P."/>
        </authorList>
    </citation>
    <scope>NUCLEOTIDE SEQUENCE [LARGE SCALE GENOMIC DNA]</scope>
    <source>
        <strain evidence="1 4">DSM 15626</strain>
    </source>
</reference>
<evidence type="ECO:0000313" key="3">
    <source>
        <dbReference type="Proteomes" id="UP000534306"/>
    </source>
</evidence>
<evidence type="ECO:0000313" key="4">
    <source>
        <dbReference type="Proteomes" id="UP000553957"/>
    </source>
</evidence>
<dbReference type="Proteomes" id="UP000553957">
    <property type="component" value="Unassembled WGS sequence"/>
</dbReference>
<accession>A0A7Y4KZ02</accession>
<reference evidence="2 3" key="1">
    <citation type="submission" date="2020-05" db="EMBL/GenBank/DDBJ databases">
        <title>Genome sequence of Kribbella sandramycini ATCC 39419.</title>
        <authorList>
            <person name="Maclea K.S."/>
            <person name="Fair J.L."/>
        </authorList>
    </citation>
    <scope>NUCLEOTIDE SEQUENCE [LARGE SCALE GENOMIC DNA]</scope>
    <source>
        <strain evidence="2 3">ATCC 39419</strain>
    </source>
</reference>
<dbReference type="RefSeq" id="WP_171673787.1">
    <property type="nucleotide sequence ID" value="NZ_BAAAGT010000001.1"/>
</dbReference>
<dbReference type="EMBL" id="JABJRC010000003">
    <property type="protein sequence ID" value="NOL41265.1"/>
    <property type="molecule type" value="Genomic_DNA"/>
</dbReference>
<protein>
    <submittedName>
        <fullName evidence="2">Uncharacterized protein</fullName>
    </submittedName>
</protein>